<dbReference type="Proteomes" id="UP000011713">
    <property type="component" value="Unassembled WGS sequence"/>
</dbReference>
<evidence type="ECO:0000256" key="1">
    <source>
        <dbReference type="SAM" id="MobiDB-lite"/>
    </source>
</evidence>
<proteinExistence type="predicted"/>
<dbReference type="HOGENOM" id="CLU_2547441_0_0_1"/>
<evidence type="ECO:0000313" key="2">
    <source>
        <dbReference type="EnsemblProtists" id="HpaP808975"/>
    </source>
</evidence>
<name>M4BRD5_HYAAE</name>
<protein>
    <submittedName>
        <fullName evidence="2">Uncharacterized protein</fullName>
    </submittedName>
</protein>
<reference evidence="2" key="2">
    <citation type="submission" date="2015-06" db="UniProtKB">
        <authorList>
            <consortium name="EnsemblProtists"/>
        </authorList>
    </citation>
    <scope>IDENTIFICATION</scope>
    <source>
        <strain evidence="2">Emoy2</strain>
    </source>
</reference>
<feature type="region of interest" description="Disordered" evidence="1">
    <location>
        <begin position="28"/>
        <end position="83"/>
    </location>
</feature>
<feature type="compositionally biased region" description="Low complexity" evidence="1">
    <location>
        <begin position="55"/>
        <end position="68"/>
    </location>
</feature>
<accession>M4BRD5</accession>
<feature type="compositionally biased region" description="Basic and acidic residues" evidence="1">
    <location>
        <begin position="69"/>
        <end position="83"/>
    </location>
</feature>
<organism evidence="2 3">
    <name type="scientific">Hyaloperonospora arabidopsidis (strain Emoy2)</name>
    <name type="common">Downy mildew agent</name>
    <name type="synonym">Peronospora arabidopsidis</name>
    <dbReference type="NCBI Taxonomy" id="559515"/>
    <lineage>
        <taxon>Eukaryota</taxon>
        <taxon>Sar</taxon>
        <taxon>Stramenopiles</taxon>
        <taxon>Oomycota</taxon>
        <taxon>Peronosporomycetes</taxon>
        <taxon>Peronosporales</taxon>
        <taxon>Peronosporaceae</taxon>
        <taxon>Hyaloperonospora</taxon>
    </lineage>
</organism>
<dbReference type="EnsemblProtists" id="HpaT808975">
    <property type="protein sequence ID" value="HpaP808975"/>
    <property type="gene ID" value="HpaG808975"/>
</dbReference>
<reference evidence="3" key="1">
    <citation type="journal article" date="2010" name="Science">
        <title>Signatures of adaptation to obligate biotrophy in the Hyaloperonospora arabidopsidis genome.</title>
        <authorList>
            <person name="Baxter L."/>
            <person name="Tripathy S."/>
            <person name="Ishaque N."/>
            <person name="Boot N."/>
            <person name="Cabral A."/>
            <person name="Kemen E."/>
            <person name="Thines M."/>
            <person name="Ah-Fong A."/>
            <person name="Anderson R."/>
            <person name="Badejoko W."/>
            <person name="Bittner-Eddy P."/>
            <person name="Boore J.L."/>
            <person name="Chibucos M.C."/>
            <person name="Coates M."/>
            <person name="Dehal P."/>
            <person name="Delehaunty K."/>
            <person name="Dong S."/>
            <person name="Downton P."/>
            <person name="Dumas B."/>
            <person name="Fabro G."/>
            <person name="Fronick C."/>
            <person name="Fuerstenberg S.I."/>
            <person name="Fulton L."/>
            <person name="Gaulin E."/>
            <person name="Govers F."/>
            <person name="Hughes L."/>
            <person name="Humphray S."/>
            <person name="Jiang R.H."/>
            <person name="Judelson H."/>
            <person name="Kamoun S."/>
            <person name="Kyung K."/>
            <person name="Meijer H."/>
            <person name="Minx P."/>
            <person name="Morris P."/>
            <person name="Nelson J."/>
            <person name="Phuntumart V."/>
            <person name="Qutob D."/>
            <person name="Rehmany A."/>
            <person name="Rougon-Cardoso A."/>
            <person name="Ryden P."/>
            <person name="Torto-Alalibo T."/>
            <person name="Studholme D."/>
            <person name="Wang Y."/>
            <person name="Win J."/>
            <person name="Wood J."/>
            <person name="Clifton S.W."/>
            <person name="Rogers J."/>
            <person name="Van den Ackerveken G."/>
            <person name="Jones J.D."/>
            <person name="McDowell J.M."/>
            <person name="Beynon J."/>
            <person name="Tyler B.M."/>
        </authorList>
    </citation>
    <scope>NUCLEOTIDE SEQUENCE [LARGE SCALE GENOMIC DNA]</scope>
    <source>
        <strain evidence="3">Emoy2</strain>
    </source>
</reference>
<dbReference type="AlphaFoldDB" id="M4BRD5"/>
<dbReference type="VEuPathDB" id="FungiDB:HpaG808975"/>
<dbReference type="EMBL" id="JH598628">
    <property type="status" value="NOT_ANNOTATED_CDS"/>
    <property type="molecule type" value="Genomic_DNA"/>
</dbReference>
<evidence type="ECO:0000313" key="3">
    <source>
        <dbReference type="Proteomes" id="UP000011713"/>
    </source>
</evidence>
<sequence>MPCGNVRTSFEQTVRRKTLSRPTHEVLFQAHHHAVPEPTWKNRPSRPVRRDDGTTTRSESSSTGGSPTRELKEEAEGSHEHGR</sequence>
<keyword evidence="3" id="KW-1185">Reference proteome</keyword>
<dbReference type="InParanoid" id="M4BRD5"/>